<protein>
    <recommendedName>
        <fullName evidence="6">Tubulin-specific chaperone D</fullName>
    </recommendedName>
</protein>
<dbReference type="InterPro" id="IPR058033">
    <property type="entry name" value="ARM_TBCD_2nd"/>
</dbReference>
<proteinExistence type="predicted"/>
<dbReference type="Pfam" id="PF12612">
    <property type="entry name" value="TFCD_C"/>
    <property type="match status" value="1"/>
</dbReference>
<dbReference type="Gene3D" id="1.25.10.10">
    <property type="entry name" value="Leucine-rich Repeat Variant"/>
    <property type="match status" value="1"/>
</dbReference>
<dbReference type="GO" id="GO:0048487">
    <property type="term" value="F:beta-tubulin binding"/>
    <property type="evidence" value="ECO:0007669"/>
    <property type="project" value="InterPro"/>
</dbReference>
<dbReference type="InterPro" id="IPR033162">
    <property type="entry name" value="TBCD"/>
</dbReference>
<accession>A0A9W8IJZ2</accession>
<dbReference type="InterPro" id="IPR011989">
    <property type="entry name" value="ARM-like"/>
</dbReference>
<sequence length="1191" mass="131984">MNNPTADDAEDVGNMPTFFKEHVEFFDSLRWILDSAKQSESWSLSIAPEEESDRVGKLIKIINSYQEQPMCLDPHLERIVGQIIKVVQQYVYAFYDNIVDLKSLSISVTRFDGIFDLLYMLCKVRGYKVILRFFPHGVADVEPVFATLWQFSTKLRVSAWQSRYILLIWLSLLAMIPFDIESIDSGIADLPAINSISSNQSLMVRWIELGKLFLAKPGCEMEGAAVMLSRLLSRKDSAASFQSLFIEWAVQQINDAANPVTSHPKDESKAALPIESVLQINGTLRVLCHLFSAMTSPALIEKQMPLLLDLFNLDAFDHHSITRKLISKAVQRLALLMLPVTILEKRRVHARPSLRTNLNDNGIDTVPTPICSKGPYTAADEDDSFDIDIPEEVEFFVSILLQKLRDKDTIVRWSAAKGIGRITERLPLAFAQEIVSAVGDILKEETLRTDDGHIDVSMTTEYSWHGSLLCLAELSRRGMLYPQALREIIPWVVRGLTYEIQRGDYSVGSNVRDAACYVMWSLARIPNPSSRQVFAEMSTQMATTLVSVAVFDRESSVRRAASAAFQEHVGRQSDFPHGIAVLQLVDFFSVGIMRNAFIKASRNVAEFDVYRHPLLYHLCTVTIYHWDLKTRDLAIMALRELAPLSPKYVLTSLLPEIVSNVSSPFLAIRHGAIAATGAIAESIAAEITADANATKMVLAVADNVPKRYIEDFGAGLTLAAFAFYMGCLSRAKWNIGDNVQNKFFDLFEMALVACKHVDSIVDDFTAFVDSYGLKPEQHLCIENNIKVAKSGTSRESFVLAMGALAEQRDIDILCSIVTEGATVEMRRNAAVALGQLCRRIQDSKIHDAAWAVAVVAALSQGLNDHSIDNRGDVGSWVRKQSLQSLAIIFDHDNQLAQRISTEDGALAMRLVGQVLCATTEKIDKLRAAAGRMFEILLYKQQIDLDGSAPGSVDVGKCLSQLRQLDPMQPEHFSMHESSANGDDFTWTDAEAAFRRVVPALSVSYEQTRRSLLEGLVFTGSAEPLGKFAVSAVAAYAETLSETVASEAESAAQWDVNGLVAELTRLLHTDKRTSKIINPTLIVADQLIEQGALLAADTNSSIALMSDELAQMATSSLLAYMAHPILRSQRIRQAAADHLFEVLCIHGAVDMDDDGAEIGSLLSETEWMQDTADVKEARSQLTKMIRRHVPPA</sequence>
<dbReference type="InterPro" id="IPR022577">
    <property type="entry name" value="TBCD_C"/>
</dbReference>
<dbReference type="GO" id="GO:0007023">
    <property type="term" value="P:post-chaperonin tubulin folding pathway"/>
    <property type="evidence" value="ECO:0007669"/>
    <property type="project" value="InterPro"/>
</dbReference>
<dbReference type="GO" id="GO:0005096">
    <property type="term" value="F:GTPase activator activity"/>
    <property type="evidence" value="ECO:0007669"/>
    <property type="project" value="InterPro"/>
</dbReference>
<dbReference type="EMBL" id="JANBUW010000003">
    <property type="protein sequence ID" value="KAJ2852422.1"/>
    <property type="molecule type" value="Genomic_DNA"/>
</dbReference>
<reference evidence="4" key="1">
    <citation type="submission" date="2022-07" db="EMBL/GenBank/DDBJ databases">
        <title>Phylogenomic reconstructions and comparative analyses of Kickxellomycotina fungi.</title>
        <authorList>
            <person name="Reynolds N.K."/>
            <person name="Stajich J.E."/>
            <person name="Barry K."/>
            <person name="Grigoriev I.V."/>
            <person name="Crous P."/>
            <person name="Smith M.E."/>
        </authorList>
    </citation>
    <scope>NUCLEOTIDE SEQUENCE</scope>
    <source>
        <strain evidence="4">NRRL 1566</strain>
    </source>
</reference>
<dbReference type="InterPro" id="IPR016024">
    <property type="entry name" value="ARM-type_fold"/>
</dbReference>
<dbReference type="AlphaFoldDB" id="A0A9W8IJZ2"/>
<dbReference type="GO" id="GO:0000226">
    <property type="term" value="P:microtubule cytoskeleton organization"/>
    <property type="evidence" value="ECO:0007669"/>
    <property type="project" value="TreeGrafter"/>
</dbReference>
<dbReference type="GO" id="GO:0007021">
    <property type="term" value="P:tubulin complex assembly"/>
    <property type="evidence" value="ECO:0007669"/>
    <property type="project" value="InterPro"/>
</dbReference>
<name>A0A9W8IJZ2_9FUNG</name>
<dbReference type="Pfam" id="PF25767">
    <property type="entry name" value="ARM_TBCD_2nd"/>
    <property type="match status" value="1"/>
</dbReference>
<evidence type="ECO:0000313" key="5">
    <source>
        <dbReference type="Proteomes" id="UP001139887"/>
    </source>
</evidence>
<comment type="caution">
    <text evidence="4">The sequence shown here is derived from an EMBL/GenBank/DDBJ whole genome shotgun (WGS) entry which is preliminary data.</text>
</comment>
<dbReference type="Pfam" id="PF23579">
    <property type="entry name" value="ARM_TBCD"/>
    <property type="match status" value="1"/>
</dbReference>
<organism evidence="4 5">
    <name type="scientific">Coemansia brasiliensis</name>
    <dbReference type="NCBI Taxonomy" id="2650707"/>
    <lineage>
        <taxon>Eukaryota</taxon>
        <taxon>Fungi</taxon>
        <taxon>Fungi incertae sedis</taxon>
        <taxon>Zoopagomycota</taxon>
        <taxon>Kickxellomycotina</taxon>
        <taxon>Kickxellomycetes</taxon>
        <taxon>Kickxellales</taxon>
        <taxon>Kickxellaceae</taxon>
        <taxon>Coemansia</taxon>
    </lineage>
</organism>
<evidence type="ECO:0000259" key="3">
    <source>
        <dbReference type="Pfam" id="PF25767"/>
    </source>
</evidence>
<gene>
    <name evidence="4" type="ORF">IWW36_000309</name>
</gene>
<dbReference type="OrthoDB" id="10253476at2759"/>
<dbReference type="SUPFAM" id="SSF48371">
    <property type="entry name" value="ARM repeat"/>
    <property type="match status" value="3"/>
</dbReference>
<feature type="domain" description="Tubulin-folding cofactor D ARM repeats" evidence="3">
    <location>
        <begin position="322"/>
        <end position="579"/>
    </location>
</feature>
<dbReference type="PANTHER" id="PTHR12658">
    <property type="entry name" value="BETA-TUBULIN COFACTOR D"/>
    <property type="match status" value="1"/>
</dbReference>
<evidence type="ECO:0000256" key="1">
    <source>
        <dbReference type="ARBA" id="ARBA00023186"/>
    </source>
</evidence>
<dbReference type="Proteomes" id="UP001139887">
    <property type="component" value="Unassembled WGS sequence"/>
</dbReference>
<keyword evidence="5" id="KW-1185">Reference proteome</keyword>
<evidence type="ECO:0008006" key="6">
    <source>
        <dbReference type="Google" id="ProtNLM"/>
    </source>
</evidence>
<evidence type="ECO:0000313" key="4">
    <source>
        <dbReference type="EMBL" id="KAJ2852422.1"/>
    </source>
</evidence>
<feature type="domain" description="Tubulin-folding cofactor D C-terminal" evidence="2">
    <location>
        <begin position="909"/>
        <end position="1102"/>
    </location>
</feature>
<dbReference type="PANTHER" id="PTHR12658:SF0">
    <property type="entry name" value="TUBULIN-SPECIFIC CHAPERONE D"/>
    <property type="match status" value="1"/>
</dbReference>
<keyword evidence="1" id="KW-0143">Chaperone</keyword>
<evidence type="ECO:0000259" key="2">
    <source>
        <dbReference type="Pfam" id="PF12612"/>
    </source>
</evidence>